<keyword evidence="1" id="KW-1185">Reference proteome</keyword>
<dbReference type="RefSeq" id="XP_033456949.1">
    <property type="nucleotide sequence ID" value="XM_033608766.1"/>
</dbReference>
<sequence>MLRYMVVSAAATHAIMCARKDFGFRISRLWDPATRWTDRWAADNLGLIAGRTDRRFAHISQQFLARAVYPVIRLSCFLELERDIRGNSATIEKFEMRWGSSHVKLSSTQRLGCVVVVKTPTMDRPERKAPLAAGGVVSDWVSPIKIA</sequence>
<dbReference type="AlphaFoldDB" id="A0A6J3LW67"/>
<reference evidence="2" key="2">
    <citation type="submission" date="2020-04" db="EMBL/GenBank/DDBJ databases">
        <authorList>
            <consortium name="NCBI Genome Project"/>
        </authorList>
    </citation>
    <scope>NUCLEOTIDE SEQUENCE</scope>
    <source>
        <strain evidence="2">CBS 342.82</strain>
    </source>
</reference>
<dbReference type="GeneID" id="54366566"/>
<reference evidence="2" key="1">
    <citation type="submission" date="2020-01" db="EMBL/GenBank/DDBJ databases">
        <authorList>
            <consortium name="DOE Joint Genome Institute"/>
            <person name="Haridas S."/>
            <person name="Albert R."/>
            <person name="Binder M."/>
            <person name="Bloem J."/>
            <person name="Labutti K."/>
            <person name="Salamov A."/>
            <person name="Andreopoulos B."/>
            <person name="Baker S.E."/>
            <person name="Barry K."/>
            <person name="Bills G."/>
            <person name="Bluhm B.H."/>
            <person name="Cannon C."/>
            <person name="Castanera R."/>
            <person name="Culley D.E."/>
            <person name="Daum C."/>
            <person name="Ezra D."/>
            <person name="Gonzalez J.B."/>
            <person name="Henrissat B."/>
            <person name="Kuo A."/>
            <person name="Liang C."/>
            <person name="Lipzen A."/>
            <person name="Lutzoni F."/>
            <person name="Magnuson J."/>
            <person name="Mondo S."/>
            <person name="Nolan M."/>
            <person name="Ohm R."/>
            <person name="Pangilinan J."/>
            <person name="Park H.-J."/>
            <person name="Ramirez L."/>
            <person name="Alfaro M."/>
            <person name="Sun H."/>
            <person name="Tritt A."/>
            <person name="Yoshinaga Y."/>
            <person name="Zwiers L.-H."/>
            <person name="Turgeon B.G."/>
            <person name="Goodwin S.B."/>
            <person name="Spatafora J.W."/>
            <person name="Crous P.W."/>
            <person name="Grigoriev I.V."/>
        </authorList>
    </citation>
    <scope>NUCLEOTIDE SEQUENCE</scope>
    <source>
        <strain evidence="2">CBS 342.82</strain>
    </source>
</reference>
<accession>A0A6J3LW67</accession>
<protein>
    <submittedName>
        <fullName evidence="2">Uncharacterized protein</fullName>
    </submittedName>
</protein>
<reference evidence="2" key="3">
    <citation type="submission" date="2025-08" db="UniProtKB">
        <authorList>
            <consortium name="RefSeq"/>
        </authorList>
    </citation>
    <scope>IDENTIFICATION</scope>
    <source>
        <strain evidence="2">CBS 342.82</strain>
    </source>
</reference>
<organism evidence="2">
    <name type="scientific">Dissoconium aciculare CBS 342.82</name>
    <dbReference type="NCBI Taxonomy" id="1314786"/>
    <lineage>
        <taxon>Eukaryota</taxon>
        <taxon>Fungi</taxon>
        <taxon>Dikarya</taxon>
        <taxon>Ascomycota</taxon>
        <taxon>Pezizomycotina</taxon>
        <taxon>Dothideomycetes</taxon>
        <taxon>Dothideomycetidae</taxon>
        <taxon>Mycosphaerellales</taxon>
        <taxon>Dissoconiaceae</taxon>
        <taxon>Dissoconium</taxon>
    </lineage>
</organism>
<gene>
    <name evidence="2" type="ORF">K489DRAFT_61624</name>
</gene>
<name>A0A6J3LW67_9PEZI</name>
<dbReference type="Proteomes" id="UP000504637">
    <property type="component" value="Unplaced"/>
</dbReference>
<evidence type="ECO:0000313" key="1">
    <source>
        <dbReference type="Proteomes" id="UP000504637"/>
    </source>
</evidence>
<proteinExistence type="predicted"/>
<evidence type="ECO:0000313" key="2">
    <source>
        <dbReference type="RefSeq" id="XP_033456949.1"/>
    </source>
</evidence>